<accession>A0ABU2JRY3</accession>
<evidence type="ECO:0000256" key="1">
    <source>
        <dbReference type="SAM" id="SignalP"/>
    </source>
</evidence>
<name>A0ABU2JRY3_9ACTN</name>
<protein>
    <submittedName>
        <fullName evidence="2">RICIN domain-containing protein</fullName>
    </submittedName>
</protein>
<dbReference type="RefSeq" id="WP_311667542.1">
    <property type="nucleotide sequence ID" value="NZ_JAVREO010000007.1"/>
</dbReference>
<comment type="caution">
    <text evidence="2">The sequence shown here is derived from an EMBL/GenBank/DDBJ whole genome shotgun (WGS) entry which is preliminary data.</text>
</comment>
<dbReference type="EMBL" id="JAVREO010000007">
    <property type="protein sequence ID" value="MDT0267478.1"/>
    <property type="molecule type" value="Genomic_DNA"/>
</dbReference>
<dbReference type="PROSITE" id="PS50231">
    <property type="entry name" value="RICIN_B_LECTIN"/>
    <property type="match status" value="1"/>
</dbReference>
<feature type="signal peptide" evidence="1">
    <location>
        <begin position="1"/>
        <end position="28"/>
    </location>
</feature>
<dbReference type="Gene3D" id="2.80.10.50">
    <property type="match status" value="1"/>
</dbReference>
<sequence length="177" mass="19046">MTNGSPRSVRLLLVAAMAAALFPGFSTAQGASASGPAQADTRQVAGAEIITSAGACLTVQDGSDDAFILAEPCTGQDPQRFRLRPVEVGWYEIVTFVDKCAIVYHNLLGGTLRQERCGVYADFERFSVVPVGDGWYEIVAADNECLTTVPADDLTFIETRPCTGDQTQRFRFRSVSA</sequence>
<reference evidence="3" key="1">
    <citation type="submission" date="2023-07" db="EMBL/GenBank/DDBJ databases">
        <title>30 novel species of actinomycetes from the DSMZ collection.</title>
        <authorList>
            <person name="Nouioui I."/>
        </authorList>
    </citation>
    <scope>NUCLEOTIDE SEQUENCE [LARGE SCALE GENOMIC DNA]</scope>
    <source>
        <strain evidence="3">DSM 44915</strain>
    </source>
</reference>
<proteinExistence type="predicted"/>
<evidence type="ECO:0000313" key="2">
    <source>
        <dbReference type="EMBL" id="MDT0267478.1"/>
    </source>
</evidence>
<dbReference type="InterPro" id="IPR035992">
    <property type="entry name" value="Ricin_B-like_lectins"/>
</dbReference>
<dbReference type="Proteomes" id="UP001183410">
    <property type="component" value="Unassembled WGS sequence"/>
</dbReference>
<dbReference type="CDD" id="cd00161">
    <property type="entry name" value="beta-trefoil_Ricin-like"/>
    <property type="match status" value="1"/>
</dbReference>
<organism evidence="2 3">
    <name type="scientific">Streptomyces chisholmiae</name>
    <dbReference type="NCBI Taxonomy" id="3075540"/>
    <lineage>
        <taxon>Bacteria</taxon>
        <taxon>Bacillati</taxon>
        <taxon>Actinomycetota</taxon>
        <taxon>Actinomycetes</taxon>
        <taxon>Kitasatosporales</taxon>
        <taxon>Streptomycetaceae</taxon>
        <taxon>Streptomyces</taxon>
    </lineage>
</organism>
<feature type="chain" id="PRO_5046550412" evidence="1">
    <location>
        <begin position="29"/>
        <end position="177"/>
    </location>
</feature>
<gene>
    <name evidence="2" type="ORF">RM844_14395</name>
</gene>
<evidence type="ECO:0000313" key="3">
    <source>
        <dbReference type="Proteomes" id="UP001183410"/>
    </source>
</evidence>
<keyword evidence="1" id="KW-0732">Signal</keyword>
<dbReference type="SUPFAM" id="SSF50370">
    <property type="entry name" value="Ricin B-like lectins"/>
    <property type="match status" value="1"/>
</dbReference>
<keyword evidence="3" id="KW-1185">Reference proteome</keyword>